<dbReference type="EMBL" id="RKLT01000029">
    <property type="protein sequence ID" value="MBX0297827.1"/>
    <property type="molecule type" value="Genomic_DNA"/>
</dbReference>
<reference evidence="2 3" key="1">
    <citation type="submission" date="2021-06" db="EMBL/GenBank/DDBJ databases">
        <title>Halomicroarcula sp. a new haloarchaeum isolated from saline soil.</title>
        <authorList>
            <person name="Duran-Viseras A."/>
            <person name="Sanchez-Porro C."/>
            <person name="Ventosa A."/>
        </authorList>
    </citation>
    <scope>NUCLEOTIDE SEQUENCE [LARGE SCALE GENOMIC DNA]</scope>
    <source>
        <strain evidence="2 3">F27</strain>
    </source>
</reference>
<dbReference type="RefSeq" id="WP_220582411.1">
    <property type="nucleotide sequence ID" value="NZ_RKLT01000029.1"/>
</dbReference>
<evidence type="ECO:0000313" key="2">
    <source>
        <dbReference type="EMBL" id="MBX0297827.1"/>
    </source>
</evidence>
<evidence type="ECO:0000313" key="3">
    <source>
        <dbReference type="Proteomes" id="UP001430455"/>
    </source>
</evidence>
<evidence type="ECO:0000256" key="1">
    <source>
        <dbReference type="SAM" id="Phobius"/>
    </source>
</evidence>
<feature type="transmembrane region" description="Helical" evidence="1">
    <location>
        <begin position="37"/>
        <end position="55"/>
    </location>
</feature>
<accession>A0AAW4PI87</accession>
<dbReference type="Pfam" id="PF26047">
    <property type="entry name" value="DUF8015"/>
    <property type="match status" value="1"/>
</dbReference>
<gene>
    <name evidence="2" type="ORF">EGH23_23455</name>
</gene>
<dbReference type="AlphaFoldDB" id="A0AAW4PI87"/>
<proteinExistence type="predicted"/>
<comment type="caution">
    <text evidence="2">The sequence shown here is derived from an EMBL/GenBank/DDBJ whole genome shotgun (WGS) entry which is preliminary data.</text>
</comment>
<sequence>MELDVSLGYYDKILAAIAASLSGGALAGTITEIHLRFGLLAGAVVATVFVYRAMFRNPSWPTPSRQAKAATIVWHVFVGILLVLTFR</sequence>
<feature type="transmembrane region" description="Helical" evidence="1">
    <location>
        <begin position="12"/>
        <end position="30"/>
    </location>
</feature>
<feature type="transmembrane region" description="Helical" evidence="1">
    <location>
        <begin position="67"/>
        <end position="86"/>
    </location>
</feature>
<protein>
    <submittedName>
        <fullName evidence="2">Uncharacterized protein</fullName>
    </submittedName>
</protein>
<keyword evidence="3" id="KW-1185">Reference proteome</keyword>
<dbReference type="InterPro" id="IPR058328">
    <property type="entry name" value="DUF8015"/>
</dbReference>
<keyword evidence="1" id="KW-0472">Membrane</keyword>
<keyword evidence="1" id="KW-1133">Transmembrane helix</keyword>
<dbReference type="Proteomes" id="UP001430455">
    <property type="component" value="Unassembled WGS sequence"/>
</dbReference>
<organism evidence="2 3">
    <name type="scientific">Haloarcula nitratireducens</name>
    <dbReference type="NCBI Taxonomy" id="2487749"/>
    <lineage>
        <taxon>Archaea</taxon>
        <taxon>Methanobacteriati</taxon>
        <taxon>Methanobacteriota</taxon>
        <taxon>Stenosarchaea group</taxon>
        <taxon>Halobacteria</taxon>
        <taxon>Halobacteriales</taxon>
        <taxon>Haloarculaceae</taxon>
        <taxon>Haloarcula</taxon>
    </lineage>
</organism>
<keyword evidence="1" id="KW-0812">Transmembrane</keyword>
<name>A0AAW4PI87_9EURY</name>